<dbReference type="RefSeq" id="WP_345214165.1">
    <property type="nucleotide sequence ID" value="NZ_BAABFT010000026.1"/>
</dbReference>
<protein>
    <submittedName>
        <fullName evidence="2">GNAT family protein</fullName>
    </submittedName>
</protein>
<dbReference type="InterPro" id="IPR000182">
    <property type="entry name" value="GNAT_dom"/>
</dbReference>
<reference evidence="3" key="1">
    <citation type="journal article" date="2019" name="Int. J. Syst. Evol. Microbiol.">
        <title>The Global Catalogue of Microorganisms (GCM) 10K type strain sequencing project: providing services to taxonomists for standard genome sequencing and annotation.</title>
        <authorList>
            <consortium name="The Broad Institute Genomics Platform"/>
            <consortium name="The Broad Institute Genome Sequencing Center for Infectious Disease"/>
            <person name="Wu L."/>
            <person name="Ma J."/>
        </authorList>
    </citation>
    <scope>NUCLEOTIDE SEQUENCE [LARGE SCALE GENOMIC DNA]</scope>
    <source>
        <strain evidence="3">JCM 17705</strain>
    </source>
</reference>
<feature type="domain" description="N-acetyltransferase" evidence="1">
    <location>
        <begin position="17"/>
        <end position="175"/>
    </location>
</feature>
<gene>
    <name evidence="2" type="ORF">GCM10023149_52070</name>
</gene>
<dbReference type="Gene3D" id="3.40.630.30">
    <property type="match status" value="1"/>
</dbReference>
<name>A0ABP8HKA2_9SPHI</name>
<keyword evidence="3" id="KW-1185">Reference proteome</keyword>
<dbReference type="PANTHER" id="PTHR43792">
    <property type="entry name" value="GNAT FAMILY, PUTATIVE (AFU_ORTHOLOGUE AFUA_3G00765)-RELATED-RELATED"/>
    <property type="match status" value="1"/>
</dbReference>
<proteinExistence type="predicted"/>
<dbReference type="CDD" id="cd04301">
    <property type="entry name" value="NAT_SF"/>
    <property type="match status" value="1"/>
</dbReference>
<sequence>MLQIDLSTFPELQTERLILRQLRITDSDAIFALRSDDEVNKYIGRKKAASVDDAIAHIQKISEVTQSNEAVFWAITFKGEDKLIGTILYWNIDKANHIAEIGYELLPEYQGRGIMQEALAAVIAYGFNQLKIKTIEAYTIPANERSLSLLNKFGFEKKPNPRGDSPEVIYALSADR</sequence>
<dbReference type="SUPFAM" id="SSF55729">
    <property type="entry name" value="Acyl-CoA N-acyltransferases (Nat)"/>
    <property type="match status" value="1"/>
</dbReference>
<dbReference type="InterPro" id="IPR016181">
    <property type="entry name" value="Acyl_CoA_acyltransferase"/>
</dbReference>
<evidence type="ECO:0000259" key="1">
    <source>
        <dbReference type="PROSITE" id="PS51186"/>
    </source>
</evidence>
<dbReference type="PROSITE" id="PS51186">
    <property type="entry name" value="GNAT"/>
    <property type="match status" value="1"/>
</dbReference>
<dbReference type="Pfam" id="PF13302">
    <property type="entry name" value="Acetyltransf_3"/>
    <property type="match status" value="1"/>
</dbReference>
<dbReference type="InterPro" id="IPR051531">
    <property type="entry name" value="N-acetyltransferase"/>
</dbReference>
<evidence type="ECO:0000313" key="2">
    <source>
        <dbReference type="EMBL" id="GAA4340560.1"/>
    </source>
</evidence>
<accession>A0ABP8HKA2</accession>
<comment type="caution">
    <text evidence="2">The sequence shown here is derived from an EMBL/GenBank/DDBJ whole genome shotgun (WGS) entry which is preliminary data.</text>
</comment>
<organism evidence="2 3">
    <name type="scientific">Mucilaginibacter gynuensis</name>
    <dbReference type="NCBI Taxonomy" id="1302236"/>
    <lineage>
        <taxon>Bacteria</taxon>
        <taxon>Pseudomonadati</taxon>
        <taxon>Bacteroidota</taxon>
        <taxon>Sphingobacteriia</taxon>
        <taxon>Sphingobacteriales</taxon>
        <taxon>Sphingobacteriaceae</taxon>
        <taxon>Mucilaginibacter</taxon>
    </lineage>
</organism>
<dbReference type="PANTHER" id="PTHR43792:SF1">
    <property type="entry name" value="N-ACETYLTRANSFERASE DOMAIN-CONTAINING PROTEIN"/>
    <property type="match status" value="1"/>
</dbReference>
<dbReference type="EMBL" id="BAABFT010000026">
    <property type="protein sequence ID" value="GAA4340560.1"/>
    <property type="molecule type" value="Genomic_DNA"/>
</dbReference>
<evidence type="ECO:0000313" key="3">
    <source>
        <dbReference type="Proteomes" id="UP001500582"/>
    </source>
</evidence>
<dbReference type="Proteomes" id="UP001500582">
    <property type="component" value="Unassembled WGS sequence"/>
</dbReference>